<sequence>MTDTWLDRWNDRYRQKEFAYGTQPNEFLKEQLDQLKPGKILFGAEGEGRNAVYAAKLGWEVFAFDISVEGKNKALKLAKENKVSIDYQVGQLPDLNFEDGQFDALALIYAHFPPNLKSEYHQLLDRKLKKGGIVLVEAFGKNHLAYRNADPKIGGPADLETLLSTDELKSYFKKYEILQLEEKEVQLHEGLYHNGKGSVTRFVGRKE</sequence>
<dbReference type="OrthoDB" id="9804312at2"/>
<dbReference type="GO" id="GO:0008168">
    <property type="term" value="F:methyltransferase activity"/>
    <property type="evidence" value="ECO:0007669"/>
    <property type="project" value="UniProtKB-KW"/>
</dbReference>
<accession>A0A1G9KPY6</accession>
<dbReference type="RefSeq" id="WP_089684004.1">
    <property type="nucleotide sequence ID" value="NZ_FNFO01000006.1"/>
</dbReference>
<dbReference type="Pfam" id="PF13649">
    <property type="entry name" value="Methyltransf_25"/>
    <property type="match status" value="1"/>
</dbReference>
<evidence type="ECO:0000259" key="2">
    <source>
        <dbReference type="Pfam" id="PF13649"/>
    </source>
</evidence>
<reference evidence="3 4" key="1">
    <citation type="submission" date="2016-10" db="EMBL/GenBank/DDBJ databases">
        <authorList>
            <person name="de Groot N.N."/>
        </authorList>
    </citation>
    <scope>NUCLEOTIDE SEQUENCE [LARGE SCALE GENOMIC DNA]</scope>
    <source>
        <strain evidence="3 4">DSM 25186</strain>
    </source>
</reference>
<name>A0A1G9KPY6_9BACT</name>
<feature type="domain" description="Methyltransferase" evidence="2">
    <location>
        <begin position="45"/>
        <end position="132"/>
    </location>
</feature>
<dbReference type="CDD" id="cd02440">
    <property type="entry name" value="AdoMet_MTases"/>
    <property type="match status" value="1"/>
</dbReference>
<dbReference type="Gene3D" id="3.40.50.150">
    <property type="entry name" value="Vaccinia Virus protein VP39"/>
    <property type="match status" value="1"/>
</dbReference>
<keyword evidence="4" id="KW-1185">Reference proteome</keyword>
<dbReference type="PANTHER" id="PTHR43861:SF3">
    <property type="entry name" value="PUTATIVE (AFU_ORTHOLOGUE AFUA_2G14390)-RELATED"/>
    <property type="match status" value="1"/>
</dbReference>
<dbReference type="STRING" id="1075417.SAMN05421823_106225"/>
<dbReference type="Proteomes" id="UP000198510">
    <property type="component" value="Unassembled WGS sequence"/>
</dbReference>
<proteinExistence type="predicted"/>
<dbReference type="GO" id="GO:0032259">
    <property type="term" value="P:methylation"/>
    <property type="evidence" value="ECO:0007669"/>
    <property type="project" value="UniProtKB-KW"/>
</dbReference>
<organism evidence="3 4">
    <name type="scientific">Catalinimonas alkaloidigena</name>
    <dbReference type="NCBI Taxonomy" id="1075417"/>
    <lineage>
        <taxon>Bacteria</taxon>
        <taxon>Pseudomonadati</taxon>
        <taxon>Bacteroidota</taxon>
        <taxon>Cytophagia</taxon>
        <taxon>Cytophagales</taxon>
        <taxon>Catalimonadaceae</taxon>
        <taxon>Catalinimonas</taxon>
    </lineage>
</organism>
<gene>
    <name evidence="3" type="ORF">SAMN05421823_106225</name>
</gene>
<evidence type="ECO:0000256" key="1">
    <source>
        <dbReference type="ARBA" id="ARBA00022679"/>
    </source>
</evidence>
<evidence type="ECO:0000313" key="4">
    <source>
        <dbReference type="Proteomes" id="UP000198510"/>
    </source>
</evidence>
<keyword evidence="3" id="KW-0489">Methyltransferase</keyword>
<dbReference type="AlphaFoldDB" id="A0A1G9KPY6"/>
<dbReference type="InterPro" id="IPR041698">
    <property type="entry name" value="Methyltransf_25"/>
</dbReference>
<dbReference type="InterPro" id="IPR029063">
    <property type="entry name" value="SAM-dependent_MTases_sf"/>
</dbReference>
<evidence type="ECO:0000313" key="3">
    <source>
        <dbReference type="EMBL" id="SDL51741.1"/>
    </source>
</evidence>
<dbReference type="PANTHER" id="PTHR43861">
    <property type="entry name" value="TRANS-ACONITATE 2-METHYLTRANSFERASE-RELATED"/>
    <property type="match status" value="1"/>
</dbReference>
<dbReference type="SUPFAM" id="SSF53335">
    <property type="entry name" value="S-adenosyl-L-methionine-dependent methyltransferases"/>
    <property type="match status" value="1"/>
</dbReference>
<keyword evidence="1 3" id="KW-0808">Transferase</keyword>
<dbReference type="EMBL" id="FNFO01000006">
    <property type="protein sequence ID" value="SDL51741.1"/>
    <property type="molecule type" value="Genomic_DNA"/>
</dbReference>
<protein>
    <submittedName>
        <fullName evidence="3">Methyltransferase domain-containing protein</fullName>
    </submittedName>
</protein>